<dbReference type="GO" id="GO:0005737">
    <property type="term" value="C:cytoplasm"/>
    <property type="evidence" value="ECO:0007669"/>
    <property type="project" value="TreeGrafter"/>
</dbReference>
<feature type="signal peptide" evidence="5">
    <location>
        <begin position="1"/>
        <end position="23"/>
    </location>
</feature>
<dbReference type="GO" id="GO:0004308">
    <property type="term" value="F:exo-alpha-sialidase activity"/>
    <property type="evidence" value="ECO:0007669"/>
    <property type="project" value="UniProtKB-EC"/>
</dbReference>
<comment type="catalytic activity">
    <reaction evidence="1">
        <text>Hydrolysis of alpha-(2-&gt;3)-, alpha-(2-&gt;6)-, alpha-(2-&gt;8)- glycosidic linkages of terminal sialic acid residues in oligosaccharides, glycoproteins, glycolipids, colominic acid and synthetic substrates.</text>
        <dbReference type="EC" id="3.2.1.18"/>
    </reaction>
</comment>
<evidence type="ECO:0000256" key="2">
    <source>
        <dbReference type="ARBA" id="ARBA00009348"/>
    </source>
</evidence>
<dbReference type="CDD" id="cd15482">
    <property type="entry name" value="Sialidase_non-viral"/>
    <property type="match status" value="1"/>
</dbReference>
<dbReference type="InterPro" id="IPR011040">
    <property type="entry name" value="Sialidase"/>
</dbReference>
<evidence type="ECO:0000256" key="4">
    <source>
        <dbReference type="ARBA" id="ARBA00022737"/>
    </source>
</evidence>
<proteinExistence type="inferred from homology"/>
<feature type="domain" description="Sialidase N-terminal" evidence="7">
    <location>
        <begin position="36"/>
        <end position="155"/>
    </location>
</feature>
<comment type="caution">
    <text evidence="8">The sequence shown here is derived from an EMBL/GenBank/DDBJ whole genome shotgun (WGS) entry which is preliminary data.</text>
</comment>
<dbReference type="Proteomes" id="UP000244225">
    <property type="component" value="Unassembled WGS sequence"/>
</dbReference>
<dbReference type="EMBL" id="QBKI01000007">
    <property type="protein sequence ID" value="PTX18045.1"/>
    <property type="molecule type" value="Genomic_DNA"/>
</dbReference>
<dbReference type="GO" id="GO:0009313">
    <property type="term" value="P:oligosaccharide catabolic process"/>
    <property type="evidence" value="ECO:0007669"/>
    <property type="project" value="TreeGrafter"/>
</dbReference>
<dbReference type="AlphaFoldDB" id="A0A2T5YFE7"/>
<protein>
    <recommendedName>
        <fullName evidence="3">exo-alpha-sialidase</fullName>
        <ecNumber evidence="3">3.2.1.18</ecNumber>
    </recommendedName>
</protein>
<keyword evidence="9" id="KW-1185">Reference proteome</keyword>
<evidence type="ECO:0000256" key="1">
    <source>
        <dbReference type="ARBA" id="ARBA00000427"/>
    </source>
</evidence>
<comment type="similarity">
    <text evidence="2">Belongs to the glycosyl hydrolase 33 family.</text>
</comment>
<dbReference type="RefSeq" id="WP_108212482.1">
    <property type="nucleotide sequence ID" value="NZ_QBKI01000007.1"/>
</dbReference>
<dbReference type="InterPro" id="IPR029456">
    <property type="entry name" value="Sialidase_N"/>
</dbReference>
<dbReference type="PRINTS" id="PR01803">
    <property type="entry name" value="TCSIALIDASE"/>
</dbReference>
<organism evidence="8 9">
    <name type="scientific">Pontibacter mucosus</name>
    <dbReference type="NCBI Taxonomy" id="1649266"/>
    <lineage>
        <taxon>Bacteria</taxon>
        <taxon>Pseudomonadati</taxon>
        <taxon>Bacteroidota</taxon>
        <taxon>Cytophagia</taxon>
        <taxon>Cytophagales</taxon>
        <taxon>Hymenobacteraceae</taxon>
        <taxon>Pontibacter</taxon>
    </lineage>
</organism>
<evidence type="ECO:0000256" key="5">
    <source>
        <dbReference type="SAM" id="SignalP"/>
    </source>
</evidence>
<evidence type="ECO:0000259" key="6">
    <source>
        <dbReference type="Pfam" id="PF13088"/>
    </source>
</evidence>
<reference evidence="8 9" key="1">
    <citation type="submission" date="2018-04" db="EMBL/GenBank/DDBJ databases">
        <title>Genomic Encyclopedia of Archaeal and Bacterial Type Strains, Phase II (KMG-II): from individual species to whole genera.</title>
        <authorList>
            <person name="Goeker M."/>
        </authorList>
    </citation>
    <scope>NUCLEOTIDE SEQUENCE [LARGE SCALE GENOMIC DNA]</scope>
    <source>
        <strain evidence="8 9">DSM 100162</strain>
    </source>
</reference>
<dbReference type="EC" id="3.2.1.18" evidence="3"/>
<dbReference type="SUPFAM" id="SSF50939">
    <property type="entry name" value="Sialidases"/>
    <property type="match status" value="1"/>
</dbReference>
<keyword evidence="4" id="KW-0677">Repeat</keyword>
<evidence type="ECO:0000313" key="8">
    <source>
        <dbReference type="EMBL" id="PTX18045.1"/>
    </source>
</evidence>
<gene>
    <name evidence="8" type="ORF">C8N40_10784</name>
</gene>
<evidence type="ECO:0000259" key="7">
    <source>
        <dbReference type="Pfam" id="PF14873"/>
    </source>
</evidence>
<dbReference type="GO" id="GO:0006689">
    <property type="term" value="P:ganglioside catabolic process"/>
    <property type="evidence" value="ECO:0007669"/>
    <property type="project" value="TreeGrafter"/>
</dbReference>
<dbReference type="OrthoDB" id="41724at2"/>
<dbReference type="GO" id="GO:0016020">
    <property type="term" value="C:membrane"/>
    <property type="evidence" value="ECO:0007669"/>
    <property type="project" value="TreeGrafter"/>
</dbReference>
<feature type="chain" id="PRO_5015568837" description="exo-alpha-sialidase" evidence="5">
    <location>
        <begin position="24"/>
        <end position="523"/>
    </location>
</feature>
<sequence length="523" mass="57118">MTRAKGILCCLLLVLFCSVSCTRSVNKSVPAVSGISITSTAPAVPVLRGTEHNPVVRVTMYVPAGGESINFQSIKGRLNSTALQDVEKLDVYFTGSEALFKTDNLVKSIRPTTEEFEVPLRIQAKPGKHYIWFSVTLKETANIDNKVALHATQLTDAAGKVYPVAEDGTEHTKRMGIALRKAGEDGSHTYRIPGIATTDKGTLIAVYDIRYDNARDLPANIDVGMSRSTDGGKTWEPMKIIMDMGEPHENNGIGDPSILFDPATGKIWVAALWSKGNRSIAGSGPGLSPDETGQFVLVSSDDDGKTWSEPYSITEQIKNPDWRIYFNGPGNGIVMQNGTLVFPSQYWDENKMPHSSVIYSQDNGKTWKSGIGAKANTTESQVVETTPGTLMLNMRDNRGRFRSVATTTDLGQTWVEHHTSYSALPDPVCMAGFIKADVSTKNGKEEVLFFSNAATSYGRYDITLKASTDLGETWPAANALLVDERGTYGYSALTKIDDNTIGLLYEGVRELYFVRIPVSEVLN</sequence>
<dbReference type="InterPro" id="IPR008377">
    <property type="entry name" value="Sialidase_trypan"/>
</dbReference>
<dbReference type="Gene3D" id="2.60.40.1290">
    <property type="match status" value="1"/>
</dbReference>
<dbReference type="Gene3D" id="2.120.10.10">
    <property type="match status" value="1"/>
</dbReference>
<accession>A0A2T5YFE7</accession>
<dbReference type="Pfam" id="PF13088">
    <property type="entry name" value="BNR_2"/>
    <property type="match status" value="1"/>
</dbReference>
<dbReference type="Pfam" id="PF14873">
    <property type="entry name" value="BNR_assoc_N"/>
    <property type="match status" value="1"/>
</dbReference>
<feature type="domain" description="Sialidase" evidence="6">
    <location>
        <begin position="220"/>
        <end position="499"/>
    </location>
</feature>
<keyword evidence="5" id="KW-0732">Signal</keyword>
<dbReference type="InterPro" id="IPR026856">
    <property type="entry name" value="Sialidase_fam"/>
</dbReference>
<evidence type="ECO:0000256" key="3">
    <source>
        <dbReference type="ARBA" id="ARBA00012733"/>
    </source>
</evidence>
<name>A0A2T5YFE7_9BACT</name>
<evidence type="ECO:0000313" key="9">
    <source>
        <dbReference type="Proteomes" id="UP000244225"/>
    </source>
</evidence>
<dbReference type="PANTHER" id="PTHR10628">
    <property type="entry name" value="SIALIDASE"/>
    <property type="match status" value="1"/>
</dbReference>
<dbReference type="InterPro" id="IPR036278">
    <property type="entry name" value="Sialidase_sf"/>
</dbReference>
<dbReference type="PANTHER" id="PTHR10628:SF30">
    <property type="entry name" value="EXO-ALPHA-SIALIDASE"/>
    <property type="match status" value="1"/>
</dbReference>